<feature type="domain" description="YqaJ viral recombinase" evidence="2">
    <location>
        <begin position="94"/>
        <end position="261"/>
    </location>
</feature>
<feature type="compositionally biased region" description="Basic and acidic residues" evidence="1">
    <location>
        <begin position="67"/>
        <end position="76"/>
    </location>
</feature>
<dbReference type="RefSeq" id="XP_028857542.1">
    <property type="nucleotide sequence ID" value="XM_029001709.1"/>
</dbReference>
<dbReference type="GO" id="GO:0006281">
    <property type="term" value="P:DNA repair"/>
    <property type="evidence" value="ECO:0007669"/>
    <property type="project" value="UniProtKB-ARBA"/>
</dbReference>
<dbReference type="PANTHER" id="PTHR46609">
    <property type="entry name" value="EXONUCLEASE, PHAGE-TYPE/RECB, C-TERMINAL DOMAIN-CONTAINING PROTEIN"/>
    <property type="match status" value="1"/>
</dbReference>
<dbReference type="AlphaFoldDB" id="A0AAY4B9L0"/>
<evidence type="ECO:0000259" key="2">
    <source>
        <dbReference type="Pfam" id="PF09588"/>
    </source>
</evidence>
<name>A0AAY4B9L0_9TELE</name>
<dbReference type="Ensembl" id="ENSDCDT00010018717.1">
    <property type="protein sequence ID" value="ENSDCDP00010017659.1"/>
    <property type="gene ID" value="ENSDCDG00010008070.1"/>
</dbReference>
<dbReference type="Pfam" id="PF09588">
    <property type="entry name" value="YqaJ"/>
    <property type="match status" value="1"/>
</dbReference>
<dbReference type="CDD" id="cd22343">
    <property type="entry name" value="PDDEXK_lambda_exonuclease-like"/>
    <property type="match status" value="1"/>
</dbReference>
<reference evidence="3 4" key="1">
    <citation type="submission" date="2020-06" db="EMBL/GenBank/DDBJ databases">
        <authorList>
            <consortium name="Wellcome Sanger Institute Data Sharing"/>
        </authorList>
    </citation>
    <scope>NUCLEOTIDE SEQUENCE [LARGE SCALE GENOMIC DNA]</scope>
</reference>
<feature type="region of interest" description="Disordered" evidence="1">
    <location>
        <begin position="1"/>
        <end position="76"/>
    </location>
</feature>
<dbReference type="GeneTree" id="ENSGT00940000171017"/>
<feature type="compositionally biased region" description="Polar residues" evidence="1">
    <location>
        <begin position="50"/>
        <end position="62"/>
    </location>
</feature>
<reference evidence="3" key="3">
    <citation type="submission" date="2025-09" db="UniProtKB">
        <authorList>
            <consortium name="Ensembl"/>
        </authorList>
    </citation>
    <scope>IDENTIFICATION</scope>
</reference>
<dbReference type="PANTHER" id="PTHR46609:SF8">
    <property type="entry name" value="YQAJ VIRAL RECOMBINASE DOMAIN-CONTAINING PROTEIN"/>
    <property type="match status" value="1"/>
</dbReference>
<keyword evidence="4" id="KW-1185">Reference proteome</keyword>
<evidence type="ECO:0000313" key="4">
    <source>
        <dbReference type="Proteomes" id="UP000694580"/>
    </source>
</evidence>
<dbReference type="SUPFAM" id="SSF52980">
    <property type="entry name" value="Restriction endonuclease-like"/>
    <property type="match status" value="1"/>
</dbReference>
<gene>
    <name evidence="3" type="primary">LOC114802626</name>
</gene>
<accession>A0AAY4B9L0</accession>
<dbReference type="InterPro" id="IPR019080">
    <property type="entry name" value="YqaJ_viral_recombinase"/>
</dbReference>
<protein>
    <recommendedName>
        <fullName evidence="2">YqaJ viral recombinase domain-containing protein</fullName>
    </recommendedName>
</protein>
<dbReference type="InterPro" id="IPR051703">
    <property type="entry name" value="NF-kappa-B_Signaling_Reg"/>
</dbReference>
<dbReference type="Gene3D" id="3.90.320.10">
    <property type="match status" value="1"/>
</dbReference>
<dbReference type="Proteomes" id="UP000694580">
    <property type="component" value="Chromosome 13"/>
</dbReference>
<organism evidence="3 4">
    <name type="scientific">Denticeps clupeoides</name>
    <name type="common">denticle herring</name>
    <dbReference type="NCBI Taxonomy" id="299321"/>
    <lineage>
        <taxon>Eukaryota</taxon>
        <taxon>Metazoa</taxon>
        <taxon>Chordata</taxon>
        <taxon>Craniata</taxon>
        <taxon>Vertebrata</taxon>
        <taxon>Euteleostomi</taxon>
        <taxon>Actinopterygii</taxon>
        <taxon>Neopterygii</taxon>
        <taxon>Teleostei</taxon>
        <taxon>Clupei</taxon>
        <taxon>Clupeiformes</taxon>
        <taxon>Denticipitoidei</taxon>
        <taxon>Denticipitidae</taxon>
        <taxon>Denticeps</taxon>
    </lineage>
</organism>
<sequence length="319" mass="35935">MASAKTSETKPSSYRTQPATVKTKAQTSPQTSPEGARGEVVTRKNHSRKTVTNGEPPSTTSAKGRKGKDASLKMDDDMVKTVEVQTRGQRENPDWFSWRRNRITASAAHRVAHSRFANGKSQTPPASYIAGIVGEGPNVKTRAMTWGIENEALVVQRYEELKSKALGRAVRVQECGLFIDPRRSWLAASPDGIVEDRQTGEQLLCLEVKCPYKHRDNTVRQACCQDRTFCLELCNNGKEYRLKTKHSYYTQVQCQMAVTGIRKADLVVFTQHETAIVPVTYDPEFWKQTLEKLEKFYMKAVMPHLQEKGIKVTVAQPEE</sequence>
<proteinExistence type="predicted"/>
<evidence type="ECO:0000256" key="1">
    <source>
        <dbReference type="SAM" id="MobiDB-lite"/>
    </source>
</evidence>
<feature type="compositionally biased region" description="Polar residues" evidence="1">
    <location>
        <begin position="1"/>
        <end position="33"/>
    </location>
</feature>
<dbReference type="GeneID" id="114802626"/>
<reference evidence="3" key="2">
    <citation type="submission" date="2025-08" db="UniProtKB">
        <authorList>
            <consortium name="Ensembl"/>
        </authorList>
    </citation>
    <scope>IDENTIFICATION</scope>
</reference>
<dbReference type="InterPro" id="IPR011335">
    <property type="entry name" value="Restrct_endonuc-II-like"/>
</dbReference>
<evidence type="ECO:0000313" key="3">
    <source>
        <dbReference type="Ensembl" id="ENSDCDP00010017659.1"/>
    </source>
</evidence>
<dbReference type="InterPro" id="IPR011604">
    <property type="entry name" value="PDDEXK-like_dom_sf"/>
</dbReference>